<protein>
    <recommendedName>
        <fullName evidence="3">EF-hand domain-containing protein</fullName>
    </recommendedName>
</protein>
<evidence type="ECO:0000313" key="4">
    <source>
        <dbReference type="EMBL" id="CAE0497442.1"/>
    </source>
</evidence>
<dbReference type="PROSITE" id="PS50222">
    <property type="entry name" value="EF_HAND_2"/>
    <property type="match status" value="2"/>
</dbReference>
<organism evidence="4">
    <name type="scientific">Dunaliella tertiolecta</name>
    <name type="common">Green alga</name>
    <dbReference type="NCBI Taxonomy" id="3047"/>
    <lineage>
        <taxon>Eukaryota</taxon>
        <taxon>Viridiplantae</taxon>
        <taxon>Chlorophyta</taxon>
        <taxon>core chlorophytes</taxon>
        <taxon>Chlorophyceae</taxon>
        <taxon>CS clade</taxon>
        <taxon>Chlamydomonadales</taxon>
        <taxon>Dunaliellaceae</taxon>
        <taxon>Dunaliella</taxon>
    </lineage>
</organism>
<dbReference type="InterPro" id="IPR050230">
    <property type="entry name" value="CALM/Myosin/TropC-like"/>
</dbReference>
<dbReference type="AlphaFoldDB" id="A0A7S3QYM5"/>
<keyword evidence="1" id="KW-0677">Repeat</keyword>
<keyword evidence="2" id="KW-0106">Calcium</keyword>
<dbReference type="Pfam" id="PF13499">
    <property type="entry name" value="EF-hand_7"/>
    <property type="match status" value="1"/>
</dbReference>
<dbReference type="SMART" id="SM00054">
    <property type="entry name" value="EFh"/>
    <property type="match status" value="2"/>
</dbReference>
<dbReference type="PANTHER" id="PTHR23048">
    <property type="entry name" value="MYOSIN LIGHT CHAIN 1, 3"/>
    <property type="match status" value="1"/>
</dbReference>
<proteinExistence type="predicted"/>
<dbReference type="InterPro" id="IPR002048">
    <property type="entry name" value="EF_hand_dom"/>
</dbReference>
<accession>A0A7S3QYM5</accession>
<dbReference type="GO" id="GO:0005509">
    <property type="term" value="F:calcium ion binding"/>
    <property type="evidence" value="ECO:0007669"/>
    <property type="project" value="InterPro"/>
</dbReference>
<dbReference type="InterPro" id="IPR011992">
    <property type="entry name" value="EF-hand-dom_pair"/>
</dbReference>
<dbReference type="Gene3D" id="1.10.238.10">
    <property type="entry name" value="EF-hand"/>
    <property type="match status" value="1"/>
</dbReference>
<dbReference type="PANTHER" id="PTHR23048:SF0">
    <property type="entry name" value="CALMODULIN LIKE 3"/>
    <property type="match status" value="1"/>
</dbReference>
<feature type="domain" description="EF-hand" evidence="3">
    <location>
        <begin position="9"/>
        <end position="44"/>
    </location>
</feature>
<feature type="domain" description="EF-hand" evidence="3">
    <location>
        <begin position="45"/>
        <end position="80"/>
    </location>
</feature>
<dbReference type="GO" id="GO:0016460">
    <property type="term" value="C:myosin II complex"/>
    <property type="evidence" value="ECO:0007669"/>
    <property type="project" value="TreeGrafter"/>
</dbReference>
<dbReference type="InterPro" id="IPR018247">
    <property type="entry name" value="EF_Hand_1_Ca_BS"/>
</dbReference>
<evidence type="ECO:0000259" key="3">
    <source>
        <dbReference type="PROSITE" id="PS50222"/>
    </source>
</evidence>
<name>A0A7S3QYM5_DUNTE</name>
<evidence type="ECO:0000256" key="1">
    <source>
        <dbReference type="ARBA" id="ARBA00022737"/>
    </source>
</evidence>
<dbReference type="FunFam" id="1.10.238.10:FF:000178">
    <property type="entry name" value="Calmodulin-2 A"/>
    <property type="match status" value="1"/>
</dbReference>
<gene>
    <name evidence="4" type="ORF">DTER00134_LOCUS12515</name>
</gene>
<dbReference type="SUPFAM" id="SSF47473">
    <property type="entry name" value="EF-hand"/>
    <property type="match status" value="1"/>
</dbReference>
<dbReference type="EMBL" id="HBIP01020988">
    <property type="protein sequence ID" value="CAE0497442.1"/>
    <property type="molecule type" value="Transcribed_RNA"/>
</dbReference>
<sequence>MAKVELSDAEVKEFREIFDFMDRDKGGTLGIQEIKQLTDMLGMRISPDELDNIMKQIDADNSGQVDFDEFLQVMARPQQLPYTRKDVLRAFAMFAKNGEPEGYINPEKLEEALIAHCSDKHSPEEIVRLVSCLELAPNGLIEYKSKVNLFVGK</sequence>
<dbReference type="PROSITE" id="PS00018">
    <property type="entry name" value="EF_HAND_1"/>
    <property type="match status" value="2"/>
</dbReference>
<reference evidence="4" key="1">
    <citation type="submission" date="2021-01" db="EMBL/GenBank/DDBJ databases">
        <authorList>
            <person name="Corre E."/>
            <person name="Pelletier E."/>
            <person name="Niang G."/>
            <person name="Scheremetjew M."/>
            <person name="Finn R."/>
            <person name="Kale V."/>
            <person name="Holt S."/>
            <person name="Cochrane G."/>
            <person name="Meng A."/>
            <person name="Brown T."/>
            <person name="Cohen L."/>
        </authorList>
    </citation>
    <scope>NUCLEOTIDE SEQUENCE</scope>
    <source>
        <strain evidence="4">CCMP1320</strain>
    </source>
</reference>
<evidence type="ECO:0000256" key="2">
    <source>
        <dbReference type="ARBA" id="ARBA00022837"/>
    </source>
</evidence>
<dbReference type="CDD" id="cd00051">
    <property type="entry name" value="EFh"/>
    <property type="match status" value="1"/>
</dbReference>